<sequence>MNNDITFTRGRRVIFPQGTIGESNEWYHHPTSVW</sequence>
<protein>
    <submittedName>
        <fullName evidence="1">Uncharacterized protein</fullName>
    </submittedName>
</protein>
<name>A0ABU9F7T1_9ENTR</name>
<organism evidence="1 2">
    <name type="scientific">Raoultella lignicola</name>
    <dbReference type="NCBI Taxonomy" id="3040939"/>
    <lineage>
        <taxon>Bacteria</taxon>
        <taxon>Pseudomonadati</taxon>
        <taxon>Pseudomonadota</taxon>
        <taxon>Gammaproteobacteria</taxon>
        <taxon>Enterobacterales</taxon>
        <taxon>Enterobacteriaceae</taxon>
        <taxon>Klebsiella/Raoultella group</taxon>
        <taxon>Raoultella</taxon>
    </lineage>
</organism>
<reference evidence="1 2" key="1">
    <citation type="submission" date="2024-04" db="EMBL/GenBank/DDBJ databases">
        <title>Two novel Raoultella species associated with bleeding cankers of broadleaf hosts, Raoultella scottia sp. nov. and Raoultella lignicola sp. nov.</title>
        <authorList>
            <person name="Brady C.L."/>
        </authorList>
    </citation>
    <scope>NUCLEOTIDE SEQUENCE [LARGE SCALE GENOMIC DNA]</scope>
    <source>
        <strain evidence="1 2">TW_WC1a.1</strain>
    </source>
</reference>
<accession>A0ABU9F7T1</accession>
<evidence type="ECO:0000313" key="1">
    <source>
        <dbReference type="EMBL" id="MEL0552451.1"/>
    </source>
</evidence>
<dbReference type="RefSeq" id="WP_315970249.1">
    <property type="nucleotide sequence ID" value="NZ_JARXNK020000103.1"/>
</dbReference>
<comment type="caution">
    <text evidence="1">The sequence shown here is derived from an EMBL/GenBank/DDBJ whole genome shotgun (WGS) entry which is preliminary data.</text>
</comment>
<keyword evidence="2" id="KW-1185">Reference proteome</keyword>
<dbReference type="EMBL" id="JARXNK020000103">
    <property type="protein sequence ID" value="MEL0552451.1"/>
    <property type="molecule type" value="Genomic_DNA"/>
</dbReference>
<gene>
    <name evidence="1" type="ORF">QFI96_012190</name>
</gene>
<dbReference type="Proteomes" id="UP001312893">
    <property type="component" value="Unassembled WGS sequence"/>
</dbReference>
<proteinExistence type="predicted"/>
<evidence type="ECO:0000313" key="2">
    <source>
        <dbReference type="Proteomes" id="UP001312893"/>
    </source>
</evidence>